<gene>
    <name evidence="5" type="ORF">C8N45_10817</name>
</gene>
<keyword evidence="6" id="KW-1185">Reference proteome</keyword>
<keyword evidence="2" id="KW-0413">Isomerase</keyword>
<dbReference type="PANTHER" id="PTHR48100">
    <property type="entry name" value="BROAD-SPECIFICITY PHOSPHATASE YOR283W-RELATED"/>
    <property type="match status" value="1"/>
</dbReference>
<evidence type="ECO:0000256" key="2">
    <source>
        <dbReference type="ARBA" id="ARBA00023235"/>
    </source>
</evidence>
<sequence length="196" mass="21468">MIFLLRHGETELNLQGRLQGRSQASLTEAGRSFAHDTARVISREVGEDDCVVFTSPLIRALETTEIIGSALSGLRKTVTDDRISELCFGKWDGLTNDEIDAGWPGDRDVGAPGEWYFNSPGGEGFDAFRLRLAHFLDDVTNDPQKHRIIVSHGLAGRVLRGIHADLSTPDTMSLPVPSQAFFILQTHGGIKEVAVE</sequence>
<dbReference type="InterPro" id="IPR013078">
    <property type="entry name" value="His_Pase_superF_clade-1"/>
</dbReference>
<keyword evidence="1" id="KW-0324">Glycolysis</keyword>
<dbReference type="CDD" id="cd07067">
    <property type="entry name" value="HP_PGM_like"/>
    <property type="match status" value="1"/>
</dbReference>
<dbReference type="SUPFAM" id="SSF53254">
    <property type="entry name" value="Phosphoglycerate mutase-like"/>
    <property type="match status" value="1"/>
</dbReference>
<dbReference type="InterPro" id="IPR050275">
    <property type="entry name" value="PGM_Phosphatase"/>
</dbReference>
<dbReference type="PIRSF" id="PIRSF000709">
    <property type="entry name" value="6PFK_2-Ptase"/>
    <property type="match status" value="1"/>
</dbReference>
<feature type="binding site" evidence="4">
    <location>
        <begin position="6"/>
        <end position="13"/>
    </location>
    <ligand>
        <name>substrate</name>
    </ligand>
</feature>
<dbReference type="Gene3D" id="3.40.50.1240">
    <property type="entry name" value="Phosphoglycerate mutase-like"/>
    <property type="match status" value="1"/>
</dbReference>
<evidence type="ECO:0000256" key="4">
    <source>
        <dbReference type="PIRSR" id="PIRSR613078-2"/>
    </source>
</evidence>
<feature type="binding site" evidence="4">
    <location>
        <position position="59"/>
    </location>
    <ligand>
        <name>substrate</name>
    </ligand>
</feature>
<organism evidence="5 6">
    <name type="scientific">Yoonia sediminilitoris</name>
    <dbReference type="NCBI Taxonomy" id="1286148"/>
    <lineage>
        <taxon>Bacteria</taxon>
        <taxon>Pseudomonadati</taxon>
        <taxon>Pseudomonadota</taxon>
        <taxon>Alphaproteobacteria</taxon>
        <taxon>Rhodobacterales</taxon>
        <taxon>Paracoccaceae</taxon>
        <taxon>Yoonia</taxon>
    </lineage>
</organism>
<dbReference type="Proteomes" id="UP000244523">
    <property type="component" value="Unassembled WGS sequence"/>
</dbReference>
<feature type="active site" description="Tele-phosphohistidine intermediate" evidence="3">
    <location>
        <position position="7"/>
    </location>
</feature>
<dbReference type="InterPro" id="IPR003094">
    <property type="entry name" value="6Pfruct_kin"/>
</dbReference>
<dbReference type="InterPro" id="IPR029033">
    <property type="entry name" value="His_PPase_superfam"/>
</dbReference>
<dbReference type="Pfam" id="PF00300">
    <property type="entry name" value="His_Phos_1"/>
    <property type="match status" value="1"/>
</dbReference>
<dbReference type="RefSeq" id="WP_108386982.1">
    <property type="nucleotide sequence ID" value="NZ_QBUD01000008.1"/>
</dbReference>
<name>A0A2T6KDP2_9RHOB</name>
<evidence type="ECO:0000256" key="3">
    <source>
        <dbReference type="PIRSR" id="PIRSR613078-1"/>
    </source>
</evidence>
<evidence type="ECO:0000256" key="1">
    <source>
        <dbReference type="ARBA" id="ARBA00023152"/>
    </source>
</evidence>
<dbReference type="GO" id="GO:0005524">
    <property type="term" value="F:ATP binding"/>
    <property type="evidence" value="ECO:0007669"/>
    <property type="project" value="InterPro"/>
</dbReference>
<dbReference type="GO" id="GO:0016791">
    <property type="term" value="F:phosphatase activity"/>
    <property type="evidence" value="ECO:0007669"/>
    <property type="project" value="TreeGrafter"/>
</dbReference>
<reference evidence="5 6" key="1">
    <citation type="submission" date="2018-04" db="EMBL/GenBank/DDBJ databases">
        <title>Genomic Encyclopedia of Archaeal and Bacterial Type Strains, Phase II (KMG-II): from individual species to whole genera.</title>
        <authorList>
            <person name="Goeker M."/>
        </authorList>
    </citation>
    <scope>NUCLEOTIDE SEQUENCE [LARGE SCALE GENOMIC DNA]</scope>
    <source>
        <strain evidence="5 6">DSM 29955</strain>
    </source>
</reference>
<feature type="active site" description="Proton donor/acceptor" evidence="3">
    <location>
        <position position="85"/>
    </location>
</feature>
<comment type="caution">
    <text evidence="5">The sequence shown here is derived from an EMBL/GenBank/DDBJ whole genome shotgun (WGS) entry which is preliminary data.</text>
</comment>
<dbReference type="PROSITE" id="PS00175">
    <property type="entry name" value="PG_MUTASE"/>
    <property type="match status" value="1"/>
</dbReference>
<dbReference type="AlphaFoldDB" id="A0A2T6KDP2"/>
<dbReference type="SMART" id="SM00855">
    <property type="entry name" value="PGAM"/>
    <property type="match status" value="1"/>
</dbReference>
<dbReference type="GO" id="GO:0005737">
    <property type="term" value="C:cytoplasm"/>
    <property type="evidence" value="ECO:0007669"/>
    <property type="project" value="TreeGrafter"/>
</dbReference>
<evidence type="ECO:0000313" key="5">
    <source>
        <dbReference type="EMBL" id="PUB13097.1"/>
    </source>
</evidence>
<dbReference type="EMBL" id="QBUD01000008">
    <property type="protein sequence ID" value="PUB13097.1"/>
    <property type="molecule type" value="Genomic_DNA"/>
</dbReference>
<accession>A0A2T6KDP2</accession>
<protein>
    <submittedName>
        <fullName evidence="5">Putative phosphoglycerate mutase</fullName>
    </submittedName>
</protein>
<dbReference type="GO" id="GO:0006003">
    <property type="term" value="P:fructose 2,6-bisphosphate metabolic process"/>
    <property type="evidence" value="ECO:0007669"/>
    <property type="project" value="InterPro"/>
</dbReference>
<dbReference type="PANTHER" id="PTHR48100:SF1">
    <property type="entry name" value="HISTIDINE PHOSPHATASE FAMILY PROTEIN-RELATED"/>
    <property type="match status" value="1"/>
</dbReference>
<dbReference type="PRINTS" id="PR00991">
    <property type="entry name" value="6PFRUCTKNASE"/>
</dbReference>
<dbReference type="InterPro" id="IPR001345">
    <property type="entry name" value="PG/BPGM_mutase_AS"/>
</dbReference>
<proteinExistence type="predicted"/>
<evidence type="ECO:0000313" key="6">
    <source>
        <dbReference type="Proteomes" id="UP000244523"/>
    </source>
</evidence>
<dbReference type="OrthoDB" id="9781415at2"/>